<feature type="transmembrane region" description="Helical" evidence="1">
    <location>
        <begin position="298"/>
        <end position="315"/>
    </location>
</feature>
<evidence type="ECO:0000313" key="2">
    <source>
        <dbReference type="EMBL" id="QTD53782.1"/>
    </source>
</evidence>
<dbReference type="KEGG" id="scor:J3U87_15135"/>
<sequence length="719" mass="79576">MDGGFLSLGDARHVSLWSVAALMLVCTAIYVPFTDKGPTNDDLIYLDYADRLTLNPARCQVSDYVFQGRVLENFVVFESTHPPLVPYYIRVVRHLVGRDLVHLHLAFLPFLWLATLGLAGLIRHYTDHPPWVALALTLGPMFLPNAATLMTDVPLFAFWVGGLWYWERTLARTGASATRNLIPCLIFTFAAVFTAYQGFGLLALIAVRGWSKRRMGEVLIVFACTVVPMVIWLSMVYYYHGIVPYFAAPRDELSIATEVHKGLDATNMWIKARVMVLYGGAAIGLFAPLALRLAAGGRFFYPLMACLGWAWVLLLNLQNDTGWFPGFWAWGLMGLGLALLPSLFHAVRSLFGIDEEGSIWLVLLAWFAGLALFQIGLAAFASPRYNLLLFAALLLMVLRATPPRFAAVTVWTLISTGIAVGLGWMVARVEFDFSRAQRVADLELPVAPGEIHFVGEMGVRHYGEQAGMIYLQVDQTDDVRYLLVPRLTDHIQVPESLLARAEIAGRYEVPSRWPLRLHAPDHHTSYYLHARGILPFSFVPGPGTMEAYTLFKVYHQIMPAWVVGPESRIEPAGPILPESPIVTEFDCPKDGLTRVRLNLATYNRINTSTLRVAISELGLAEAEESLLWSVDLDAAQIRDNSWLTLDLEPLASAGKRLRLALSSPDATPANAVTIWVNRAGAGGYRYGETVQAGQLGLSMFCFPRAAAGEVETVAPNPSE</sequence>
<organism evidence="2 3">
    <name type="scientific">Sulfidibacter corallicola</name>
    <dbReference type="NCBI Taxonomy" id="2818388"/>
    <lineage>
        <taxon>Bacteria</taxon>
        <taxon>Pseudomonadati</taxon>
        <taxon>Acidobacteriota</taxon>
        <taxon>Holophagae</taxon>
        <taxon>Acanthopleuribacterales</taxon>
        <taxon>Acanthopleuribacteraceae</taxon>
        <taxon>Sulfidibacter</taxon>
    </lineage>
</organism>
<evidence type="ECO:0000313" key="3">
    <source>
        <dbReference type="Proteomes" id="UP000663929"/>
    </source>
</evidence>
<name>A0A8A4TXT5_SULCO</name>
<reference evidence="2" key="1">
    <citation type="submission" date="2021-03" db="EMBL/GenBank/DDBJ databases">
        <title>Acanthopleuribacteraceae sp. M133.</title>
        <authorList>
            <person name="Wang G."/>
        </authorList>
    </citation>
    <scope>NUCLEOTIDE SEQUENCE</scope>
    <source>
        <strain evidence="2">M133</strain>
    </source>
</reference>
<dbReference type="Proteomes" id="UP000663929">
    <property type="component" value="Chromosome"/>
</dbReference>
<feature type="transmembrane region" description="Helical" evidence="1">
    <location>
        <begin position="14"/>
        <end position="33"/>
    </location>
</feature>
<keyword evidence="1" id="KW-0472">Membrane</keyword>
<evidence type="ECO:0008006" key="4">
    <source>
        <dbReference type="Google" id="ProtNLM"/>
    </source>
</evidence>
<protein>
    <recommendedName>
        <fullName evidence="4">Glycosyltransferase RgtA/B/C/D-like domain-containing protein</fullName>
    </recommendedName>
</protein>
<feature type="transmembrane region" description="Helical" evidence="1">
    <location>
        <begin position="408"/>
        <end position="427"/>
    </location>
</feature>
<feature type="transmembrane region" description="Helical" evidence="1">
    <location>
        <begin position="272"/>
        <end position="291"/>
    </location>
</feature>
<accession>A0A8A4TXT5</accession>
<feature type="transmembrane region" description="Helical" evidence="1">
    <location>
        <begin position="359"/>
        <end position="379"/>
    </location>
</feature>
<keyword evidence="1" id="KW-1133">Transmembrane helix</keyword>
<feature type="transmembrane region" description="Helical" evidence="1">
    <location>
        <begin position="142"/>
        <end position="166"/>
    </location>
</feature>
<feature type="transmembrane region" description="Helical" evidence="1">
    <location>
        <begin position="101"/>
        <end position="122"/>
    </location>
</feature>
<dbReference type="AlphaFoldDB" id="A0A8A4TXT5"/>
<dbReference type="EMBL" id="CP071793">
    <property type="protein sequence ID" value="QTD53782.1"/>
    <property type="molecule type" value="Genomic_DNA"/>
</dbReference>
<feature type="transmembrane region" description="Helical" evidence="1">
    <location>
        <begin position="186"/>
        <end position="207"/>
    </location>
</feature>
<evidence type="ECO:0000256" key="1">
    <source>
        <dbReference type="SAM" id="Phobius"/>
    </source>
</evidence>
<proteinExistence type="predicted"/>
<feature type="transmembrane region" description="Helical" evidence="1">
    <location>
        <begin position="219"/>
        <end position="239"/>
    </location>
</feature>
<keyword evidence="3" id="KW-1185">Reference proteome</keyword>
<keyword evidence="1" id="KW-0812">Transmembrane</keyword>
<feature type="transmembrane region" description="Helical" evidence="1">
    <location>
        <begin position="327"/>
        <end position="347"/>
    </location>
</feature>
<dbReference type="RefSeq" id="WP_237383882.1">
    <property type="nucleotide sequence ID" value="NZ_CP071793.1"/>
</dbReference>
<gene>
    <name evidence="2" type="ORF">J3U87_15135</name>
</gene>